<keyword evidence="1" id="KW-0472">Membrane</keyword>
<keyword evidence="3" id="KW-1185">Reference proteome</keyword>
<gene>
    <name evidence="2" type="ORF">SOIL9_44100</name>
</gene>
<dbReference type="KEGG" id="gms:SOIL9_44100"/>
<dbReference type="EMBL" id="LR593886">
    <property type="protein sequence ID" value="VTR93304.1"/>
    <property type="molecule type" value="Genomic_DNA"/>
</dbReference>
<name>A0A6P2CZS5_9BACT</name>
<organism evidence="2 3">
    <name type="scientific">Gemmata massiliana</name>
    <dbReference type="NCBI Taxonomy" id="1210884"/>
    <lineage>
        <taxon>Bacteria</taxon>
        <taxon>Pseudomonadati</taxon>
        <taxon>Planctomycetota</taxon>
        <taxon>Planctomycetia</taxon>
        <taxon>Gemmatales</taxon>
        <taxon>Gemmataceae</taxon>
        <taxon>Gemmata</taxon>
    </lineage>
</organism>
<keyword evidence="1" id="KW-1133">Transmembrane helix</keyword>
<reference evidence="2 3" key="1">
    <citation type="submission" date="2019-05" db="EMBL/GenBank/DDBJ databases">
        <authorList>
            <consortium name="Science for Life Laboratories"/>
        </authorList>
    </citation>
    <scope>NUCLEOTIDE SEQUENCE [LARGE SCALE GENOMIC DNA]</scope>
    <source>
        <strain evidence="2">Soil9</strain>
    </source>
</reference>
<sequence length="228" mass="25031">MAQRVFELVSPFPPEECETRLREAVVRPGVFAGLDARPVLGTVENRRVSLCKKEWRNNGFRPFLRGRLEPHADGAVLRCRTGLHPFTRLWLVLFLVLGAFVALVGVANISRALAADRPVDLRMLGPCGLLAFGLAIWLAGRYRARGEGQFLVTFAAEVLGAEPRELEPESLLTTLRQWSPPPYPRPRGEPDDGHPEWVPSFPVLLVVGAVGVVFVACAGLPILTVLLG</sequence>
<dbReference type="AlphaFoldDB" id="A0A6P2CZS5"/>
<feature type="transmembrane region" description="Helical" evidence="1">
    <location>
        <begin position="203"/>
        <end position="227"/>
    </location>
</feature>
<evidence type="ECO:0000313" key="3">
    <source>
        <dbReference type="Proteomes" id="UP000464178"/>
    </source>
</evidence>
<feature type="transmembrane region" description="Helical" evidence="1">
    <location>
        <begin position="121"/>
        <end position="140"/>
    </location>
</feature>
<evidence type="ECO:0000313" key="2">
    <source>
        <dbReference type="EMBL" id="VTR93304.1"/>
    </source>
</evidence>
<keyword evidence="1" id="KW-0812">Transmembrane</keyword>
<accession>A0A6P2CZS5</accession>
<protein>
    <submittedName>
        <fullName evidence="2">Uncharacterized protein</fullName>
    </submittedName>
</protein>
<feature type="transmembrane region" description="Helical" evidence="1">
    <location>
        <begin position="89"/>
        <end position="109"/>
    </location>
</feature>
<dbReference type="RefSeq" id="WP_162668053.1">
    <property type="nucleotide sequence ID" value="NZ_LR593886.1"/>
</dbReference>
<proteinExistence type="predicted"/>
<evidence type="ECO:0000256" key="1">
    <source>
        <dbReference type="SAM" id="Phobius"/>
    </source>
</evidence>
<dbReference type="Proteomes" id="UP000464178">
    <property type="component" value="Chromosome"/>
</dbReference>